<dbReference type="CDD" id="cd06121">
    <property type="entry name" value="cupin_YML079wp"/>
    <property type="match status" value="1"/>
</dbReference>
<dbReference type="EMBL" id="JAKLJA010000009">
    <property type="protein sequence ID" value="MCG5074396.1"/>
    <property type="molecule type" value="Genomic_DNA"/>
</dbReference>
<dbReference type="AlphaFoldDB" id="A0A9X1UKJ1"/>
<evidence type="ECO:0000259" key="1">
    <source>
        <dbReference type="Pfam" id="PF06172"/>
    </source>
</evidence>
<dbReference type="InterPro" id="IPR011051">
    <property type="entry name" value="RmlC_Cupin_sf"/>
</dbReference>
<evidence type="ECO:0000313" key="2">
    <source>
        <dbReference type="EMBL" id="MCG5074396.1"/>
    </source>
</evidence>
<dbReference type="InterPro" id="IPR009327">
    <property type="entry name" value="Cupin_DUF985"/>
</dbReference>
<dbReference type="InterPro" id="IPR014710">
    <property type="entry name" value="RmlC-like_jellyroll"/>
</dbReference>
<keyword evidence="3" id="KW-1185">Reference proteome</keyword>
<organism evidence="2 3">
    <name type="scientific">Paraburkholderia tagetis</name>
    <dbReference type="NCBI Taxonomy" id="2913261"/>
    <lineage>
        <taxon>Bacteria</taxon>
        <taxon>Pseudomonadati</taxon>
        <taxon>Pseudomonadota</taxon>
        <taxon>Betaproteobacteria</taxon>
        <taxon>Burkholderiales</taxon>
        <taxon>Burkholderiaceae</taxon>
        <taxon>Paraburkholderia</taxon>
    </lineage>
</organism>
<dbReference type="RefSeq" id="WP_238464277.1">
    <property type="nucleotide sequence ID" value="NZ_JAKLJA010000009.1"/>
</dbReference>
<gene>
    <name evidence="2" type="ORF">L5014_13650</name>
</gene>
<dbReference type="Proteomes" id="UP001139308">
    <property type="component" value="Unassembled WGS sequence"/>
</dbReference>
<dbReference type="InterPro" id="IPR039935">
    <property type="entry name" value="YML079W-like"/>
</dbReference>
<comment type="caution">
    <text evidence="2">The sequence shown here is derived from an EMBL/GenBank/DDBJ whole genome shotgun (WGS) entry which is preliminary data.</text>
</comment>
<reference evidence="2" key="1">
    <citation type="submission" date="2022-01" db="EMBL/GenBank/DDBJ databases">
        <title>Genome sequence and assembly of Parabukholderia sp. RG36.</title>
        <authorList>
            <person name="Chhetri G."/>
        </authorList>
    </citation>
    <scope>NUCLEOTIDE SEQUENCE</scope>
    <source>
        <strain evidence="2">RG36</strain>
    </source>
</reference>
<dbReference type="Pfam" id="PF06172">
    <property type="entry name" value="Cupin_5"/>
    <property type="match status" value="1"/>
</dbReference>
<dbReference type="PANTHER" id="PTHR33387">
    <property type="entry name" value="RMLC-LIKE JELLY ROLL FOLD PROTEIN"/>
    <property type="match status" value="1"/>
</dbReference>
<sequence>MTIENSTAPASVRNAGSAVDELIRRFGLEPHPEGGYYSETYRSDKLVRRDGTPADEGLRAASTAIYFLLANGAYSAWHRIRSDELWHFYAGSPVEIHSIDERGVLSTRKLGHALDHPGTVFQAVVPAGHWFAARCCDPSTYALVGCTVAPGFEFSEFEIADVNALVDKYPLHRGILELFGKPAGIAGIAAARKD</sequence>
<evidence type="ECO:0000313" key="3">
    <source>
        <dbReference type="Proteomes" id="UP001139308"/>
    </source>
</evidence>
<name>A0A9X1UKJ1_9BURK</name>
<dbReference type="SUPFAM" id="SSF51182">
    <property type="entry name" value="RmlC-like cupins"/>
    <property type="match status" value="1"/>
</dbReference>
<dbReference type="PANTHER" id="PTHR33387:SF3">
    <property type="entry name" value="DUF985 DOMAIN-CONTAINING PROTEIN"/>
    <property type="match status" value="1"/>
</dbReference>
<protein>
    <submittedName>
        <fullName evidence="2">Cupin domain-containing protein</fullName>
    </submittedName>
</protein>
<feature type="domain" description="DUF985" evidence="1">
    <location>
        <begin position="21"/>
        <end position="160"/>
    </location>
</feature>
<dbReference type="Gene3D" id="2.60.120.10">
    <property type="entry name" value="Jelly Rolls"/>
    <property type="match status" value="1"/>
</dbReference>
<proteinExistence type="predicted"/>
<accession>A0A9X1UKJ1</accession>